<comment type="caution">
    <text evidence="2">The sequence shown here is derived from an EMBL/GenBank/DDBJ whole genome shotgun (WGS) entry which is preliminary data.</text>
</comment>
<protein>
    <submittedName>
        <fullName evidence="2">Uncharacterized protein</fullName>
    </submittedName>
</protein>
<dbReference type="EMBL" id="BAABJR010000005">
    <property type="protein sequence ID" value="GAA5207159.1"/>
    <property type="molecule type" value="Genomic_DNA"/>
</dbReference>
<organism evidence="2 3">
    <name type="scientific">Streptomyces thinghirensis</name>
    <dbReference type="NCBI Taxonomy" id="551547"/>
    <lineage>
        <taxon>Bacteria</taxon>
        <taxon>Bacillati</taxon>
        <taxon>Actinomycetota</taxon>
        <taxon>Actinomycetes</taxon>
        <taxon>Kitasatosporales</taxon>
        <taxon>Streptomycetaceae</taxon>
        <taxon>Streptomyces</taxon>
    </lineage>
</organism>
<keyword evidence="3" id="KW-1185">Reference proteome</keyword>
<evidence type="ECO:0000313" key="2">
    <source>
        <dbReference type="EMBL" id="GAA5207159.1"/>
    </source>
</evidence>
<sequence>MRRWEDVDPSHMTARGIHVPVDRLSEGTPGAIATAPGDTHGTTLIPEKSSGSCCGLDGADDPNMVMPPCRPITCGAREWSQREDPLLAL</sequence>
<dbReference type="Proteomes" id="UP001499878">
    <property type="component" value="Unassembled WGS sequence"/>
</dbReference>
<accession>A0ABP9T3D6</accession>
<name>A0ABP9T3D6_9ACTN</name>
<reference evidence="3" key="1">
    <citation type="journal article" date="2019" name="Int. J. Syst. Evol. Microbiol.">
        <title>The Global Catalogue of Microorganisms (GCM) 10K type strain sequencing project: providing services to taxonomists for standard genome sequencing and annotation.</title>
        <authorList>
            <consortium name="The Broad Institute Genomics Platform"/>
            <consortium name="The Broad Institute Genome Sequencing Center for Infectious Disease"/>
            <person name="Wu L."/>
            <person name="Ma J."/>
        </authorList>
    </citation>
    <scope>NUCLEOTIDE SEQUENCE [LARGE SCALE GENOMIC DNA]</scope>
    <source>
        <strain evidence="3">JCM 18306</strain>
    </source>
</reference>
<proteinExistence type="predicted"/>
<feature type="region of interest" description="Disordered" evidence="1">
    <location>
        <begin position="1"/>
        <end position="44"/>
    </location>
</feature>
<evidence type="ECO:0000256" key="1">
    <source>
        <dbReference type="SAM" id="MobiDB-lite"/>
    </source>
</evidence>
<gene>
    <name evidence="2" type="ORF">GCM10023323_21540</name>
</gene>
<evidence type="ECO:0000313" key="3">
    <source>
        <dbReference type="Proteomes" id="UP001499878"/>
    </source>
</evidence>